<comment type="subcellular location">
    <subcellularLocation>
        <location evidence="1">Nucleus</location>
    </subcellularLocation>
</comment>
<dbReference type="GO" id="GO:0003677">
    <property type="term" value="F:DNA binding"/>
    <property type="evidence" value="ECO:0007669"/>
    <property type="project" value="UniProtKB-KW"/>
</dbReference>
<dbReference type="InterPro" id="IPR036236">
    <property type="entry name" value="Znf_C2H2_sf"/>
</dbReference>
<evidence type="ECO:0000313" key="16">
    <source>
        <dbReference type="Ensembl" id="ENSLLTP00000009704.1"/>
    </source>
</evidence>
<keyword evidence="3" id="KW-0479">Metal-binding</keyword>
<dbReference type="FunFam" id="3.30.160.60:FF:002063">
    <property type="entry name" value="RB associated KRAB zinc finger"/>
    <property type="match status" value="1"/>
</dbReference>
<dbReference type="PANTHER" id="PTHR16515">
    <property type="entry name" value="PR DOMAIN ZINC FINGER PROTEIN"/>
    <property type="match status" value="1"/>
</dbReference>
<evidence type="ECO:0000256" key="1">
    <source>
        <dbReference type="ARBA" id="ARBA00004123"/>
    </source>
</evidence>
<dbReference type="FunFam" id="3.30.160.60:FF:001808">
    <property type="entry name" value="Uncharacterized protein"/>
    <property type="match status" value="1"/>
</dbReference>
<feature type="domain" description="C2H2-type" evidence="13">
    <location>
        <begin position="517"/>
        <end position="544"/>
    </location>
</feature>
<dbReference type="CDD" id="cd07936">
    <property type="entry name" value="SCAN"/>
    <property type="match status" value="1"/>
</dbReference>
<evidence type="ECO:0000256" key="11">
    <source>
        <dbReference type="PROSITE-ProRule" id="PRU00042"/>
    </source>
</evidence>
<dbReference type="InterPro" id="IPR036051">
    <property type="entry name" value="KRAB_dom_sf"/>
</dbReference>
<dbReference type="AlphaFoldDB" id="A0A8C5RWP7"/>
<evidence type="ECO:0000256" key="8">
    <source>
        <dbReference type="ARBA" id="ARBA00023125"/>
    </source>
</evidence>
<reference evidence="16" key="1">
    <citation type="submission" date="2025-08" db="UniProtKB">
        <authorList>
            <consortium name="Ensembl"/>
        </authorList>
    </citation>
    <scope>IDENTIFICATION</scope>
</reference>
<evidence type="ECO:0000256" key="2">
    <source>
        <dbReference type="ARBA" id="ARBA00006991"/>
    </source>
</evidence>
<evidence type="ECO:0000256" key="10">
    <source>
        <dbReference type="ARBA" id="ARBA00023242"/>
    </source>
</evidence>
<keyword evidence="6" id="KW-0862">Zinc</keyword>
<dbReference type="InterPro" id="IPR050331">
    <property type="entry name" value="Zinc_finger"/>
</dbReference>
<comment type="similarity">
    <text evidence="2">Belongs to the krueppel C2H2-type zinc-finger protein family.</text>
</comment>
<dbReference type="PANTHER" id="PTHR16515:SF57">
    <property type="entry name" value="ZINC FINGER PROTEIN 154-LIKE"/>
    <property type="match status" value="1"/>
</dbReference>
<organism evidence="16 17">
    <name type="scientific">Laticauda laticaudata</name>
    <name type="common">Blue-ringed sea krait</name>
    <name type="synonym">Blue-lipped sea krait</name>
    <dbReference type="NCBI Taxonomy" id="8630"/>
    <lineage>
        <taxon>Eukaryota</taxon>
        <taxon>Metazoa</taxon>
        <taxon>Chordata</taxon>
        <taxon>Craniata</taxon>
        <taxon>Vertebrata</taxon>
        <taxon>Euteleostomi</taxon>
        <taxon>Lepidosauria</taxon>
        <taxon>Squamata</taxon>
        <taxon>Bifurcata</taxon>
        <taxon>Unidentata</taxon>
        <taxon>Episquamata</taxon>
        <taxon>Toxicofera</taxon>
        <taxon>Serpentes</taxon>
        <taxon>Colubroidea</taxon>
        <taxon>Elapidae</taxon>
        <taxon>Laticaudinae</taxon>
        <taxon>Laticauda</taxon>
    </lineage>
</organism>
<dbReference type="SUPFAM" id="SSF57667">
    <property type="entry name" value="beta-beta-alpha zinc fingers"/>
    <property type="match status" value="6"/>
</dbReference>
<dbReference type="Proteomes" id="UP000694406">
    <property type="component" value="Unplaced"/>
</dbReference>
<dbReference type="Gene3D" id="1.10.4020.10">
    <property type="entry name" value="DNA breaking-rejoining enzymes"/>
    <property type="match status" value="1"/>
</dbReference>
<feature type="region of interest" description="Disordered" evidence="12">
    <location>
        <begin position="35"/>
        <end position="56"/>
    </location>
</feature>
<dbReference type="SMART" id="SM00431">
    <property type="entry name" value="SCAN"/>
    <property type="match status" value="1"/>
</dbReference>
<evidence type="ECO:0000259" key="13">
    <source>
        <dbReference type="PROSITE" id="PS50157"/>
    </source>
</evidence>
<dbReference type="Pfam" id="PF00096">
    <property type="entry name" value="zf-C2H2"/>
    <property type="match status" value="11"/>
</dbReference>
<dbReference type="FunFam" id="3.30.160.60:FF:002343">
    <property type="entry name" value="Zinc finger protein 33A"/>
    <property type="match status" value="5"/>
</dbReference>
<dbReference type="GO" id="GO:0008270">
    <property type="term" value="F:zinc ion binding"/>
    <property type="evidence" value="ECO:0007669"/>
    <property type="project" value="UniProtKB-KW"/>
</dbReference>
<evidence type="ECO:0000256" key="7">
    <source>
        <dbReference type="ARBA" id="ARBA00023015"/>
    </source>
</evidence>
<proteinExistence type="inferred from homology"/>
<dbReference type="PROSITE" id="PS50804">
    <property type="entry name" value="SCAN_BOX"/>
    <property type="match status" value="1"/>
</dbReference>
<keyword evidence="5 11" id="KW-0863">Zinc-finger</keyword>
<evidence type="ECO:0000256" key="4">
    <source>
        <dbReference type="ARBA" id="ARBA00022737"/>
    </source>
</evidence>
<feature type="domain" description="SCAN box" evidence="14">
    <location>
        <begin position="80"/>
        <end position="158"/>
    </location>
</feature>
<dbReference type="GO" id="GO:0005634">
    <property type="term" value="C:nucleus"/>
    <property type="evidence" value="ECO:0007669"/>
    <property type="project" value="UniProtKB-SubCell"/>
</dbReference>
<evidence type="ECO:0000259" key="15">
    <source>
        <dbReference type="PROSITE" id="PS50805"/>
    </source>
</evidence>
<dbReference type="GeneTree" id="ENSGT01150000286941"/>
<keyword evidence="9" id="KW-0804">Transcription</keyword>
<dbReference type="InterPro" id="IPR038269">
    <property type="entry name" value="SCAN_sf"/>
</dbReference>
<keyword evidence="8" id="KW-0238">DNA-binding</keyword>
<evidence type="ECO:0000256" key="12">
    <source>
        <dbReference type="SAM" id="MobiDB-lite"/>
    </source>
</evidence>
<sequence length="740" mass="84464">MAHSASSCHSAPLTESPFANPGQTSYGCELVSQYTPKTTSQDPERNGSHVALHGSPEKFWRRTRKDNVLEERTTRWAGKHQLCQEFFCKETEAPRELCSRLHHLYRRWLKPEKHTKTQMLDLVVLEQFLAILPSEMERWVRECGAETSSQAVALAEGFLLSQVEEKKLAEMQVQDPFMEVGAKKPRAHTDMSPLSQELAFGGISQEDPAQFTSEGNGATLRFPAKMPLLSGGTETAVVLPTQNCMSFEDIAIFFSEEEWALLNPDQKLLYREIMLENARNVTCLGEWWEKEDSKKEMVENLPVVKNEIGEKMFQFQRRVRSPEENHLNEEPEKALAFHHADNNVLLAEKNHQETGMCPGCGKILKEESGLCGNCRRHPIKAQPENREWAFPFTLNQNILFGGKLCKGVKWDESFSQSSHFSNHQKSHVPENPYQCMVCGKNFHQKSQLMTHERIHRGEKPHACTECGKSFIRRSYLTSHRRIHSGEKPYQCTECGKCFSQRSHLASHKRIHTGEKPYECLECGRCFSEISHLTSHKRIHTGEKPYKCIECGKSFSVSCSLTSHMRIHRGEKPYQCVECGKCFSQSSYLSSHRRSHRGEKPYPCMECGKCFCRKSGLTSHQRIHTGEKPYQCLECGKSFSDASYLTSHKRIHTGEKPYQCLECGKSFRVNSSLTSHKRTHTGEKPYKCTDCGKSFTVSSSLNSHKRIHTGEKPYHCVECGKSFRKSSSVSSHRRIHTGESI</sequence>
<dbReference type="GO" id="GO:0006355">
    <property type="term" value="P:regulation of DNA-templated transcription"/>
    <property type="evidence" value="ECO:0007669"/>
    <property type="project" value="InterPro"/>
</dbReference>
<dbReference type="SUPFAM" id="SSF109640">
    <property type="entry name" value="KRAB domain (Kruppel-associated box)"/>
    <property type="match status" value="1"/>
</dbReference>
<feature type="domain" description="C2H2-type" evidence="13">
    <location>
        <begin position="713"/>
        <end position="740"/>
    </location>
</feature>
<protein>
    <submittedName>
        <fullName evidence="16">Uncharacterized protein</fullName>
    </submittedName>
</protein>
<dbReference type="PROSITE" id="PS50805">
    <property type="entry name" value="KRAB"/>
    <property type="match status" value="1"/>
</dbReference>
<dbReference type="FunFam" id="3.30.160.60:FF:001158">
    <property type="entry name" value="zinc finger protein 22"/>
    <property type="match status" value="1"/>
</dbReference>
<dbReference type="InterPro" id="IPR001909">
    <property type="entry name" value="KRAB"/>
</dbReference>
<dbReference type="SMART" id="SM00355">
    <property type="entry name" value="ZnF_C2H2"/>
    <property type="match status" value="11"/>
</dbReference>
<keyword evidence="10" id="KW-0539">Nucleus</keyword>
<dbReference type="Ensembl" id="ENSLLTT00000010073.1">
    <property type="protein sequence ID" value="ENSLLTP00000009704.1"/>
    <property type="gene ID" value="ENSLLTG00000007437.1"/>
</dbReference>
<evidence type="ECO:0000259" key="14">
    <source>
        <dbReference type="PROSITE" id="PS50804"/>
    </source>
</evidence>
<dbReference type="FunFam" id="3.30.160.60:FF:001772">
    <property type="entry name" value="Uncharacterized protein"/>
    <property type="match status" value="1"/>
</dbReference>
<dbReference type="Pfam" id="PF01352">
    <property type="entry name" value="KRAB"/>
    <property type="match status" value="1"/>
</dbReference>
<dbReference type="CDD" id="cd07765">
    <property type="entry name" value="KRAB_A-box"/>
    <property type="match status" value="1"/>
</dbReference>
<evidence type="ECO:0000256" key="9">
    <source>
        <dbReference type="ARBA" id="ARBA00023163"/>
    </source>
</evidence>
<keyword evidence="7" id="KW-0805">Transcription regulation</keyword>
<evidence type="ECO:0000256" key="6">
    <source>
        <dbReference type="ARBA" id="ARBA00022833"/>
    </source>
</evidence>
<dbReference type="InterPro" id="IPR003309">
    <property type="entry name" value="SCAN_dom"/>
</dbReference>
<feature type="domain" description="C2H2-type" evidence="13">
    <location>
        <begin position="461"/>
        <end position="488"/>
    </location>
</feature>
<feature type="domain" description="C2H2-type" evidence="13">
    <location>
        <begin position="629"/>
        <end position="656"/>
    </location>
</feature>
<evidence type="ECO:0000256" key="3">
    <source>
        <dbReference type="ARBA" id="ARBA00022723"/>
    </source>
</evidence>
<feature type="domain" description="C2H2-type" evidence="13">
    <location>
        <begin position="573"/>
        <end position="600"/>
    </location>
</feature>
<evidence type="ECO:0000313" key="17">
    <source>
        <dbReference type="Proteomes" id="UP000694406"/>
    </source>
</evidence>
<dbReference type="FunFam" id="3.30.160.60:FF:002093">
    <property type="match status" value="1"/>
</dbReference>
<feature type="domain" description="C2H2-type" evidence="13">
    <location>
        <begin position="601"/>
        <end position="628"/>
    </location>
</feature>
<dbReference type="PROSITE" id="PS50157">
    <property type="entry name" value="ZINC_FINGER_C2H2_2"/>
    <property type="match status" value="11"/>
</dbReference>
<dbReference type="SUPFAM" id="SSF47353">
    <property type="entry name" value="Retrovirus capsid dimerization domain-like"/>
    <property type="match status" value="1"/>
</dbReference>
<dbReference type="SMART" id="SM00349">
    <property type="entry name" value="KRAB"/>
    <property type="match status" value="1"/>
</dbReference>
<feature type="domain" description="C2H2-type" evidence="13">
    <location>
        <begin position="489"/>
        <end position="516"/>
    </location>
</feature>
<evidence type="ECO:0000256" key="5">
    <source>
        <dbReference type="ARBA" id="ARBA00022771"/>
    </source>
</evidence>
<dbReference type="Gene3D" id="3.30.160.60">
    <property type="entry name" value="Classic Zinc Finger"/>
    <property type="match status" value="11"/>
</dbReference>
<feature type="domain" description="C2H2-type" evidence="13">
    <location>
        <begin position="545"/>
        <end position="572"/>
    </location>
</feature>
<reference evidence="16" key="2">
    <citation type="submission" date="2025-09" db="UniProtKB">
        <authorList>
            <consortium name="Ensembl"/>
        </authorList>
    </citation>
    <scope>IDENTIFICATION</scope>
</reference>
<keyword evidence="4" id="KW-0677">Repeat</keyword>
<feature type="domain" description="C2H2-type" evidence="13">
    <location>
        <begin position="657"/>
        <end position="684"/>
    </location>
</feature>
<accession>A0A8C5RWP7</accession>
<feature type="domain" description="KRAB" evidence="15">
    <location>
        <begin position="245"/>
        <end position="325"/>
    </location>
</feature>
<feature type="domain" description="C2H2-type" evidence="13">
    <location>
        <begin position="685"/>
        <end position="712"/>
    </location>
</feature>
<keyword evidence="17" id="KW-1185">Reference proteome</keyword>
<dbReference type="PROSITE" id="PS00028">
    <property type="entry name" value="ZINC_FINGER_C2H2_1"/>
    <property type="match status" value="11"/>
</dbReference>
<dbReference type="InterPro" id="IPR013087">
    <property type="entry name" value="Znf_C2H2_type"/>
</dbReference>
<dbReference type="FunFam" id="3.30.160.60:FF:002408">
    <property type="entry name" value="myeloid zinc finger 1"/>
    <property type="match status" value="1"/>
</dbReference>
<feature type="domain" description="C2H2-type" evidence="13">
    <location>
        <begin position="433"/>
        <end position="460"/>
    </location>
</feature>
<name>A0A8C5RWP7_LATLA</name>
<dbReference type="Gene3D" id="6.10.140.140">
    <property type="match status" value="1"/>
</dbReference>
<dbReference type="Pfam" id="PF02023">
    <property type="entry name" value="SCAN"/>
    <property type="match status" value="1"/>
</dbReference>